<dbReference type="Pfam" id="PF16198">
    <property type="entry name" value="TruB_C_2"/>
    <property type="match status" value="1"/>
</dbReference>
<evidence type="ECO:0000259" key="6">
    <source>
        <dbReference type="Pfam" id="PF01509"/>
    </source>
</evidence>
<dbReference type="PANTHER" id="PTHR13767:SF2">
    <property type="entry name" value="PSEUDOURIDYLATE SYNTHASE TRUB1"/>
    <property type="match status" value="1"/>
</dbReference>
<comment type="caution">
    <text evidence="8">The sequence shown here is derived from an EMBL/GenBank/DDBJ whole genome shotgun (WGS) entry which is preliminary data.</text>
</comment>
<comment type="function">
    <text evidence="5">Responsible for synthesis of pseudouridine from uracil-55 in the psi GC loop of transfer RNAs.</text>
</comment>
<dbReference type="EC" id="5.4.99.25" evidence="5"/>
<dbReference type="InterPro" id="IPR032819">
    <property type="entry name" value="TruB_C"/>
</dbReference>
<feature type="active site" description="Nucleophile" evidence="5">
    <location>
        <position position="46"/>
    </location>
</feature>
<dbReference type="CDD" id="cd02573">
    <property type="entry name" value="PseudoU_synth_EcTruB"/>
    <property type="match status" value="1"/>
</dbReference>
<gene>
    <name evidence="5" type="primary">truB</name>
    <name evidence="8" type="ORF">A2563_03885</name>
</gene>
<dbReference type="GO" id="GO:0031119">
    <property type="term" value="P:tRNA pseudouridine synthesis"/>
    <property type="evidence" value="ECO:0007669"/>
    <property type="project" value="UniProtKB-UniRule"/>
</dbReference>
<dbReference type="InterPro" id="IPR020103">
    <property type="entry name" value="PsdUridine_synth_cat_dom_sf"/>
</dbReference>
<evidence type="ECO:0000313" key="8">
    <source>
        <dbReference type="EMBL" id="OGH92782.1"/>
    </source>
</evidence>
<accession>A0A1F6P9D6</accession>
<dbReference type="Proteomes" id="UP000176634">
    <property type="component" value="Unassembled WGS sequence"/>
</dbReference>
<sequence length="229" mass="25967">MNYLLINKPEGWSSFDVVAFVRNRVKKTPLPDKQKRVKVGHAGTLDPFATGLLIVGVGREATKKLDGFKNMPKTYIATIKLGATSDTDDKTGQITMHDTHSMIQPDKKQIKSLLKTFIGKQLQTPPMFSAKWVDGQRLYQLARKGITVERKANEIEIYKIKLLEYSWPILKIEVQCSAGTYIRTLAHDIGAKLETGAYCQELMRTKIGKYLLKNAINLDNFKSYDEQSR</sequence>
<keyword evidence="3 5" id="KW-0819">tRNA processing</keyword>
<evidence type="ECO:0000256" key="5">
    <source>
        <dbReference type="HAMAP-Rule" id="MF_01080"/>
    </source>
</evidence>
<dbReference type="InterPro" id="IPR002501">
    <property type="entry name" value="PsdUridine_synth_N"/>
</dbReference>
<evidence type="ECO:0000259" key="7">
    <source>
        <dbReference type="Pfam" id="PF16198"/>
    </source>
</evidence>
<dbReference type="Gene3D" id="3.30.2350.10">
    <property type="entry name" value="Pseudouridine synthase"/>
    <property type="match status" value="1"/>
</dbReference>
<dbReference type="GO" id="GO:1990481">
    <property type="term" value="P:mRNA pseudouridine synthesis"/>
    <property type="evidence" value="ECO:0007669"/>
    <property type="project" value="TreeGrafter"/>
</dbReference>
<dbReference type="Pfam" id="PF01509">
    <property type="entry name" value="TruB_N"/>
    <property type="match status" value="1"/>
</dbReference>
<evidence type="ECO:0000256" key="2">
    <source>
        <dbReference type="ARBA" id="ARBA00005642"/>
    </source>
</evidence>
<dbReference type="SUPFAM" id="SSF55120">
    <property type="entry name" value="Pseudouridine synthase"/>
    <property type="match status" value="1"/>
</dbReference>
<dbReference type="GO" id="GO:0160148">
    <property type="term" value="F:tRNA pseudouridine(55) synthase activity"/>
    <property type="evidence" value="ECO:0007669"/>
    <property type="project" value="UniProtKB-EC"/>
</dbReference>
<evidence type="ECO:0000256" key="4">
    <source>
        <dbReference type="ARBA" id="ARBA00023235"/>
    </source>
</evidence>
<organism evidence="8 9">
    <name type="scientific">Candidatus Magasanikbacteria bacterium RIFOXYD1_FULL_40_23</name>
    <dbReference type="NCBI Taxonomy" id="1798705"/>
    <lineage>
        <taxon>Bacteria</taxon>
        <taxon>Candidatus Magasanikiibacteriota</taxon>
    </lineage>
</organism>
<comment type="similarity">
    <text evidence="2 5">Belongs to the pseudouridine synthase TruB family. Type 1 subfamily.</text>
</comment>
<dbReference type="STRING" id="1798705.A2563_03885"/>
<keyword evidence="4 5" id="KW-0413">Isomerase</keyword>
<name>A0A1F6P9D6_9BACT</name>
<dbReference type="AlphaFoldDB" id="A0A1F6P9D6"/>
<evidence type="ECO:0000256" key="1">
    <source>
        <dbReference type="ARBA" id="ARBA00000385"/>
    </source>
</evidence>
<protein>
    <recommendedName>
        <fullName evidence="5">tRNA pseudouridine synthase B</fullName>
        <ecNumber evidence="5">5.4.99.25</ecNumber>
    </recommendedName>
    <alternativeName>
        <fullName evidence="5">tRNA pseudouridine(55) synthase</fullName>
        <shortName evidence="5">Psi55 synthase</shortName>
    </alternativeName>
    <alternativeName>
        <fullName evidence="5">tRNA pseudouridylate synthase</fullName>
    </alternativeName>
    <alternativeName>
        <fullName evidence="5">tRNA-uridine isomerase</fullName>
    </alternativeName>
</protein>
<dbReference type="InterPro" id="IPR014780">
    <property type="entry name" value="tRNA_psdUridine_synth_TruB"/>
</dbReference>
<comment type="catalytic activity">
    <reaction evidence="1 5">
        <text>uridine(55) in tRNA = pseudouridine(55) in tRNA</text>
        <dbReference type="Rhea" id="RHEA:42532"/>
        <dbReference type="Rhea" id="RHEA-COMP:10101"/>
        <dbReference type="Rhea" id="RHEA-COMP:10102"/>
        <dbReference type="ChEBI" id="CHEBI:65314"/>
        <dbReference type="ChEBI" id="CHEBI:65315"/>
        <dbReference type="EC" id="5.4.99.25"/>
    </reaction>
</comment>
<reference evidence="8 9" key="1">
    <citation type="journal article" date="2016" name="Nat. Commun.">
        <title>Thousands of microbial genomes shed light on interconnected biogeochemical processes in an aquifer system.</title>
        <authorList>
            <person name="Anantharaman K."/>
            <person name="Brown C.T."/>
            <person name="Hug L.A."/>
            <person name="Sharon I."/>
            <person name="Castelle C.J."/>
            <person name="Probst A.J."/>
            <person name="Thomas B.C."/>
            <person name="Singh A."/>
            <person name="Wilkins M.J."/>
            <person name="Karaoz U."/>
            <person name="Brodie E.L."/>
            <person name="Williams K.H."/>
            <person name="Hubbard S.S."/>
            <person name="Banfield J.F."/>
        </authorList>
    </citation>
    <scope>NUCLEOTIDE SEQUENCE [LARGE SCALE GENOMIC DNA]</scope>
</reference>
<evidence type="ECO:0000256" key="3">
    <source>
        <dbReference type="ARBA" id="ARBA00022694"/>
    </source>
</evidence>
<feature type="domain" description="tRNA pseudouridylate synthase B C-terminal" evidence="7">
    <location>
        <begin position="183"/>
        <end position="223"/>
    </location>
</feature>
<feature type="domain" description="Pseudouridine synthase II N-terminal" evidence="6">
    <location>
        <begin position="36"/>
        <end position="182"/>
    </location>
</feature>
<dbReference type="NCBIfam" id="TIGR00431">
    <property type="entry name" value="TruB"/>
    <property type="match status" value="1"/>
</dbReference>
<proteinExistence type="inferred from homology"/>
<dbReference type="PANTHER" id="PTHR13767">
    <property type="entry name" value="TRNA-PSEUDOURIDINE SYNTHASE"/>
    <property type="match status" value="1"/>
</dbReference>
<dbReference type="HAMAP" id="MF_01080">
    <property type="entry name" value="TruB_bact"/>
    <property type="match status" value="1"/>
</dbReference>
<evidence type="ECO:0000313" key="9">
    <source>
        <dbReference type="Proteomes" id="UP000176634"/>
    </source>
</evidence>
<dbReference type="EMBL" id="MFRA01000005">
    <property type="protein sequence ID" value="OGH92782.1"/>
    <property type="molecule type" value="Genomic_DNA"/>
</dbReference>
<dbReference type="GO" id="GO:0003723">
    <property type="term" value="F:RNA binding"/>
    <property type="evidence" value="ECO:0007669"/>
    <property type="project" value="InterPro"/>
</dbReference>